<gene>
    <name evidence="6" type="ORF">KSF_091150</name>
</gene>
<dbReference type="InterPro" id="IPR009057">
    <property type="entry name" value="Homeodomain-like_sf"/>
</dbReference>
<dbReference type="SUPFAM" id="SSF46689">
    <property type="entry name" value="Homeodomain-like"/>
    <property type="match status" value="1"/>
</dbReference>
<dbReference type="GO" id="GO:0003677">
    <property type="term" value="F:DNA binding"/>
    <property type="evidence" value="ECO:0007669"/>
    <property type="project" value="UniProtKB-UniRule"/>
</dbReference>
<evidence type="ECO:0000313" key="7">
    <source>
        <dbReference type="Proteomes" id="UP000597444"/>
    </source>
</evidence>
<dbReference type="AlphaFoldDB" id="A0A8J3N5A6"/>
<evidence type="ECO:0000256" key="3">
    <source>
        <dbReference type="ARBA" id="ARBA00023163"/>
    </source>
</evidence>
<reference evidence="6" key="1">
    <citation type="submission" date="2020-10" db="EMBL/GenBank/DDBJ databases">
        <title>Taxonomic study of unclassified bacteria belonging to the class Ktedonobacteria.</title>
        <authorList>
            <person name="Yabe S."/>
            <person name="Wang C.M."/>
            <person name="Zheng Y."/>
            <person name="Sakai Y."/>
            <person name="Cavaletti L."/>
            <person name="Monciardini P."/>
            <person name="Donadio S."/>
        </authorList>
    </citation>
    <scope>NUCLEOTIDE SEQUENCE</scope>
    <source>
        <strain evidence="6">ID150040</strain>
    </source>
</reference>
<dbReference type="PROSITE" id="PS50977">
    <property type="entry name" value="HTH_TETR_2"/>
    <property type="match status" value="1"/>
</dbReference>
<keyword evidence="7" id="KW-1185">Reference proteome</keyword>
<protein>
    <submittedName>
        <fullName evidence="6">TetR family transcriptional regulator</fullName>
    </submittedName>
</protein>
<evidence type="ECO:0000313" key="6">
    <source>
        <dbReference type="EMBL" id="GHO99067.1"/>
    </source>
</evidence>
<dbReference type="PANTHER" id="PTHR47506:SF1">
    <property type="entry name" value="HTH-TYPE TRANSCRIPTIONAL REGULATOR YJDC"/>
    <property type="match status" value="1"/>
</dbReference>
<evidence type="ECO:0000256" key="2">
    <source>
        <dbReference type="ARBA" id="ARBA00023125"/>
    </source>
</evidence>
<proteinExistence type="predicted"/>
<dbReference type="Pfam" id="PF00440">
    <property type="entry name" value="TetR_N"/>
    <property type="match status" value="1"/>
</dbReference>
<dbReference type="Proteomes" id="UP000597444">
    <property type="component" value="Unassembled WGS sequence"/>
</dbReference>
<dbReference type="SUPFAM" id="SSF48498">
    <property type="entry name" value="Tetracyclin repressor-like, C-terminal domain"/>
    <property type="match status" value="1"/>
</dbReference>
<dbReference type="EMBL" id="BNJK01000002">
    <property type="protein sequence ID" value="GHO99067.1"/>
    <property type="molecule type" value="Genomic_DNA"/>
</dbReference>
<feature type="domain" description="HTH tetR-type" evidence="5">
    <location>
        <begin position="6"/>
        <end position="66"/>
    </location>
</feature>
<dbReference type="InterPro" id="IPR036271">
    <property type="entry name" value="Tet_transcr_reg_TetR-rel_C_sf"/>
</dbReference>
<keyword evidence="2 4" id="KW-0238">DNA-binding</keyword>
<dbReference type="Gene3D" id="1.10.357.10">
    <property type="entry name" value="Tetracycline Repressor, domain 2"/>
    <property type="match status" value="1"/>
</dbReference>
<keyword evidence="1" id="KW-0805">Transcription regulation</keyword>
<dbReference type="PRINTS" id="PR00455">
    <property type="entry name" value="HTHTETR"/>
</dbReference>
<name>A0A8J3N5A6_9CHLR</name>
<dbReference type="InterPro" id="IPR001647">
    <property type="entry name" value="HTH_TetR"/>
</dbReference>
<organism evidence="6 7">
    <name type="scientific">Reticulibacter mediterranei</name>
    <dbReference type="NCBI Taxonomy" id="2778369"/>
    <lineage>
        <taxon>Bacteria</taxon>
        <taxon>Bacillati</taxon>
        <taxon>Chloroflexota</taxon>
        <taxon>Ktedonobacteria</taxon>
        <taxon>Ktedonobacterales</taxon>
        <taxon>Reticulibacteraceae</taxon>
        <taxon>Reticulibacter</taxon>
    </lineage>
</organism>
<dbReference type="PANTHER" id="PTHR47506">
    <property type="entry name" value="TRANSCRIPTIONAL REGULATORY PROTEIN"/>
    <property type="match status" value="1"/>
</dbReference>
<sequence length="191" mass="21395">MRTSNHSARERILATATDLFSREGYRAVGTDTIIERSGVAKMTLYRHFAAKNELICAYIEQTIEKFWASVEQVVNEHPDSPREQLVKIFEMQAADVADPTFCGCSCLHAAVEFPEPDHPAHKLAYQHKQDVRARFCDLARQAGARQPEVLADQLLMLMNGLLMQGRMQGPTDMSLPVVQAAKALIDVQLAR</sequence>
<feature type="DNA-binding region" description="H-T-H motif" evidence="4">
    <location>
        <begin position="29"/>
        <end position="48"/>
    </location>
</feature>
<evidence type="ECO:0000256" key="1">
    <source>
        <dbReference type="ARBA" id="ARBA00023015"/>
    </source>
</evidence>
<dbReference type="RefSeq" id="WP_220209729.1">
    <property type="nucleotide sequence ID" value="NZ_BNJK01000002.1"/>
</dbReference>
<accession>A0A8J3N5A6</accession>
<keyword evidence="3" id="KW-0804">Transcription</keyword>
<evidence type="ECO:0000256" key="4">
    <source>
        <dbReference type="PROSITE-ProRule" id="PRU00335"/>
    </source>
</evidence>
<comment type="caution">
    <text evidence="6">The sequence shown here is derived from an EMBL/GenBank/DDBJ whole genome shotgun (WGS) entry which is preliminary data.</text>
</comment>
<evidence type="ECO:0000259" key="5">
    <source>
        <dbReference type="PROSITE" id="PS50977"/>
    </source>
</evidence>